<organism evidence="6 7">
    <name type="scientific">Mizuhopecten yessoensis</name>
    <name type="common">Japanese scallop</name>
    <name type="synonym">Patinopecten yessoensis</name>
    <dbReference type="NCBI Taxonomy" id="6573"/>
    <lineage>
        <taxon>Eukaryota</taxon>
        <taxon>Metazoa</taxon>
        <taxon>Spiralia</taxon>
        <taxon>Lophotrochozoa</taxon>
        <taxon>Mollusca</taxon>
        <taxon>Bivalvia</taxon>
        <taxon>Autobranchia</taxon>
        <taxon>Pteriomorphia</taxon>
        <taxon>Pectinida</taxon>
        <taxon>Pectinoidea</taxon>
        <taxon>Pectinidae</taxon>
        <taxon>Mizuhopecten</taxon>
    </lineage>
</organism>
<dbReference type="InterPro" id="IPR013083">
    <property type="entry name" value="Znf_RING/FYVE/PHD"/>
</dbReference>
<proteinExistence type="predicted"/>
<dbReference type="SMART" id="SM00184">
    <property type="entry name" value="RING"/>
    <property type="match status" value="1"/>
</dbReference>
<dbReference type="Proteomes" id="UP000242188">
    <property type="component" value="Unassembled WGS sequence"/>
</dbReference>
<name>A0A210QMA4_MIZYE</name>
<protein>
    <submittedName>
        <fullName evidence="6">Tripartite motif-containing protein 3</fullName>
    </submittedName>
</protein>
<dbReference type="PANTHER" id="PTHR25462:SF296">
    <property type="entry name" value="MEIOTIC P26, ISOFORM F"/>
    <property type="match status" value="1"/>
</dbReference>
<keyword evidence="3" id="KW-0862">Zinc</keyword>
<keyword evidence="1" id="KW-0479">Metal-binding</keyword>
<dbReference type="InterPro" id="IPR001841">
    <property type="entry name" value="Znf_RING"/>
</dbReference>
<dbReference type="GO" id="GO:0061630">
    <property type="term" value="F:ubiquitin protein ligase activity"/>
    <property type="evidence" value="ECO:0007669"/>
    <property type="project" value="TreeGrafter"/>
</dbReference>
<feature type="domain" description="RING-type" evidence="5">
    <location>
        <begin position="10"/>
        <end position="56"/>
    </location>
</feature>
<evidence type="ECO:0000256" key="2">
    <source>
        <dbReference type="ARBA" id="ARBA00022771"/>
    </source>
</evidence>
<evidence type="ECO:0000256" key="1">
    <source>
        <dbReference type="ARBA" id="ARBA00022723"/>
    </source>
</evidence>
<dbReference type="SUPFAM" id="SSF57850">
    <property type="entry name" value="RING/U-box"/>
    <property type="match status" value="1"/>
</dbReference>
<dbReference type="Gene3D" id="2.120.10.30">
    <property type="entry name" value="TolB, C-terminal domain"/>
    <property type="match status" value="1"/>
</dbReference>
<dbReference type="Pfam" id="PF00097">
    <property type="entry name" value="zf-C3HC4"/>
    <property type="match status" value="1"/>
</dbReference>
<sequence>MTDDGEEEGCDICFESYKLPKLLPCRHTFCEHCLRDYGKNTCPRDLNEFLVCPLCRTHCVLLPSGVEGFFNNYFVRDSQVYDRSCVAYKEYPKCNFCKETLSADGVWDHRCTLSSKLLSSELSSDENEDSEYTYNDTPLEFSLRFPLLRMKTKYKMDLLSSFSLVREDSDDALITCIRVTPENTCYSIVNCSSTYEKHDSTGKAIGGTTITPNTGIMDMVYRKDKTVLFQTKNEIFVVNENSVKLFSLIRNFEGVSMALFSDERVVTVGTVVSFEKSFRNLGEDSDSMDQEDKKEEPSVKGKIVVLSRDGKKILADLSRERCCPSVVAVNQINDTICMSDSERNIVSVFVQSGEIIGEFNIESTGLGLFNLLHMFGDTGSRSINPAGICFDPDGNILVVDQISASVLMLDASAGFIGILVTGAEEGFGRPFLIGCGLNGIIWLGDRGTMKVFRLAGYVNSM</sequence>
<dbReference type="PANTHER" id="PTHR25462">
    <property type="entry name" value="BONUS, ISOFORM C-RELATED"/>
    <property type="match status" value="1"/>
</dbReference>
<evidence type="ECO:0000256" key="3">
    <source>
        <dbReference type="ARBA" id="ARBA00022833"/>
    </source>
</evidence>
<keyword evidence="2 4" id="KW-0863">Zinc-finger</keyword>
<dbReference type="OrthoDB" id="654191at2759"/>
<dbReference type="InterPro" id="IPR011042">
    <property type="entry name" value="6-blade_b-propeller_TolB-like"/>
</dbReference>
<dbReference type="AlphaFoldDB" id="A0A210QMA4"/>
<evidence type="ECO:0000313" key="6">
    <source>
        <dbReference type="EMBL" id="OWF49863.1"/>
    </source>
</evidence>
<dbReference type="EMBL" id="NEDP02002907">
    <property type="protein sequence ID" value="OWF49863.1"/>
    <property type="molecule type" value="Genomic_DNA"/>
</dbReference>
<evidence type="ECO:0000256" key="4">
    <source>
        <dbReference type="PROSITE-ProRule" id="PRU00175"/>
    </source>
</evidence>
<dbReference type="Gene3D" id="3.30.40.10">
    <property type="entry name" value="Zinc/RING finger domain, C3HC4 (zinc finger)"/>
    <property type="match status" value="1"/>
</dbReference>
<dbReference type="GO" id="GO:0008270">
    <property type="term" value="F:zinc ion binding"/>
    <property type="evidence" value="ECO:0007669"/>
    <property type="project" value="UniProtKB-KW"/>
</dbReference>
<evidence type="ECO:0000313" key="7">
    <source>
        <dbReference type="Proteomes" id="UP000242188"/>
    </source>
</evidence>
<keyword evidence="7" id="KW-1185">Reference proteome</keyword>
<dbReference type="InterPro" id="IPR017907">
    <property type="entry name" value="Znf_RING_CS"/>
</dbReference>
<comment type="caution">
    <text evidence="6">The sequence shown here is derived from an EMBL/GenBank/DDBJ whole genome shotgun (WGS) entry which is preliminary data.</text>
</comment>
<dbReference type="SUPFAM" id="SSF101898">
    <property type="entry name" value="NHL repeat"/>
    <property type="match status" value="1"/>
</dbReference>
<evidence type="ECO:0000259" key="5">
    <source>
        <dbReference type="PROSITE" id="PS50089"/>
    </source>
</evidence>
<accession>A0A210QMA4</accession>
<dbReference type="PROSITE" id="PS00518">
    <property type="entry name" value="ZF_RING_1"/>
    <property type="match status" value="1"/>
</dbReference>
<gene>
    <name evidence="6" type="ORF">KP79_PYT03814</name>
</gene>
<dbReference type="InterPro" id="IPR018957">
    <property type="entry name" value="Znf_C3HC4_RING-type"/>
</dbReference>
<dbReference type="InterPro" id="IPR047153">
    <property type="entry name" value="TRIM45/56/19-like"/>
</dbReference>
<reference evidence="6 7" key="1">
    <citation type="journal article" date="2017" name="Nat. Ecol. Evol.">
        <title>Scallop genome provides insights into evolution of bilaterian karyotype and development.</title>
        <authorList>
            <person name="Wang S."/>
            <person name="Zhang J."/>
            <person name="Jiao W."/>
            <person name="Li J."/>
            <person name="Xun X."/>
            <person name="Sun Y."/>
            <person name="Guo X."/>
            <person name="Huan P."/>
            <person name="Dong B."/>
            <person name="Zhang L."/>
            <person name="Hu X."/>
            <person name="Sun X."/>
            <person name="Wang J."/>
            <person name="Zhao C."/>
            <person name="Wang Y."/>
            <person name="Wang D."/>
            <person name="Huang X."/>
            <person name="Wang R."/>
            <person name="Lv J."/>
            <person name="Li Y."/>
            <person name="Zhang Z."/>
            <person name="Liu B."/>
            <person name="Lu W."/>
            <person name="Hui Y."/>
            <person name="Liang J."/>
            <person name="Zhou Z."/>
            <person name="Hou R."/>
            <person name="Li X."/>
            <person name="Liu Y."/>
            <person name="Li H."/>
            <person name="Ning X."/>
            <person name="Lin Y."/>
            <person name="Zhao L."/>
            <person name="Xing Q."/>
            <person name="Dou J."/>
            <person name="Li Y."/>
            <person name="Mao J."/>
            <person name="Guo H."/>
            <person name="Dou H."/>
            <person name="Li T."/>
            <person name="Mu C."/>
            <person name="Jiang W."/>
            <person name="Fu Q."/>
            <person name="Fu X."/>
            <person name="Miao Y."/>
            <person name="Liu J."/>
            <person name="Yu Q."/>
            <person name="Li R."/>
            <person name="Liao H."/>
            <person name="Li X."/>
            <person name="Kong Y."/>
            <person name="Jiang Z."/>
            <person name="Chourrout D."/>
            <person name="Li R."/>
            <person name="Bao Z."/>
        </authorList>
    </citation>
    <scope>NUCLEOTIDE SEQUENCE [LARGE SCALE GENOMIC DNA]</scope>
    <source>
        <strain evidence="6 7">PY_sf001</strain>
    </source>
</reference>
<dbReference type="PROSITE" id="PS50089">
    <property type="entry name" value="ZF_RING_2"/>
    <property type="match status" value="1"/>
</dbReference>